<accession>A0A4Z0PJK7</accession>
<dbReference type="GO" id="GO:0016020">
    <property type="term" value="C:membrane"/>
    <property type="evidence" value="ECO:0007669"/>
    <property type="project" value="InterPro"/>
</dbReference>
<keyword evidence="1" id="KW-0812">Transmembrane</keyword>
<keyword evidence="1" id="KW-0472">Membrane</keyword>
<evidence type="ECO:0000256" key="1">
    <source>
        <dbReference type="SAM" id="Phobius"/>
    </source>
</evidence>
<sequence>MLSILQPRLVFFLAGLGAIEFAAFGKTYAVYGGIFILISIAWAW</sequence>
<evidence type="ECO:0000313" key="2">
    <source>
        <dbReference type="EMBL" id="TGE14541.1"/>
    </source>
</evidence>
<name>A0A4Z0PJK7_9BACT</name>
<dbReference type="AlphaFoldDB" id="A0A4Z0PJK7"/>
<organism evidence="2 3">
    <name type="scientific">Hymenobacter elongatus</name>
    <dbReference type="NCBI Taxonomy" id="877208"/>
    <lineage>
        <taxon>Bacteria</taxon>
        <taxon>Pseudomonadati</taxon>
        <taxon>Bacteroidota</taxon>
        <taxon>Cytophagia</taxon>
        <taxon>Cytophagales</taxon>
        <taxon>Hymenobacteraceae</taxon>
        <taxon>Hymenobacter</taxon>
    </lineage>
</organism>
<keyword evidence="1" id="KW-1133">Transmembrane helix</keyword>
<dbReference type="EMBL" id="SRLD01000034">
    <property type="protein sequence ID" value="TGE14541.1"/>
    <property type="molecule type" value="Genomic_DNA"/>
</dbReference>
<comment type="caution">
    <text evidence="2">The sequence shown here is derived from an EMBL/GenBank/DDBJ whole genome shotgun (WGS) entry which is preliminary data.</text>
</comment>
<dbReference type="Pfam" id="PF02694">
    <property type="entry name" value="UPF0060"/>
    <property type="match status" value="1"/>
</dbReference>
<reference evidence="2 3" key="1">
    <citation type="submission" date="2019-04" db="EMBL/GenBank/DDBJ databases">
        <authorList>
            <person name="Feng G."/>
            <person name="Zhang J."/>
            <person name="Zhu H."/>
        </authorList>
    </citation>
    <scope>NUCLEOTIDE SEQUENCE [LARGE SCALE GENOMIC DNA]</scope>
    <source>
        <strain evidence="2 3">JCM 17223</strain>
    </source>
</reference>
<dbReference type="Proteomes" id="UP000297739">
    <property type="component" value="Unassembled WGS sequence"/>
</dbReference>
<keyword evidence="3" id="KW-1185">Reference proteome</keyword>
<dbReference type="InterPro" id="IPR003844">
    <property type="entry name" value="UPF0060"/>
</dbReference>
<evidence type="ECO:0000313" key="3">
    <source>
        <dbReference type="Proteomes" id="UP000297739"/>
    </source>
</evidence>
<dbReference type="OrthoDB" id="123240at2"/>
<feature type="transmembrane region" description="Helical" evidence="1">
    <location>
        <begin position="9"/>
        <end position="42"/>
    </location>
</feature>
<proteinExistence type="predicted"/>
<gene>
    <name evidence="2" type="ORF">E5J99_15800</name>
</gene>
<protein>
    <submittedName>
        <fullName evidence="2">Uncharacterized protein</fullName>
    </submittedName>
</protein>